<evidence type="ECO:0000313" key="2">
    <source>
        <dbReference type="Proteomes" id="UP000284716"/>
    </source>
</evidence>
<accession>A0A422M3D6</accession>
<dbReference type="AlphaFoldDB" id="A0A422M3D6"/>
<comment type="caution">
    <text evidence="1">The sequence shown here is derived from an EMBL/GenBank/DDBJ whole genome shotgun (WGS) entry which is preliminary data.</text>
</comment>
<gene>
    <name evidence="1" type="ORF">FAM18157_01324</name>
</gene>
<organism evidence="1 2">
    <name type="scientific">Lacticaseibacillus paracasei</name>
    <name type="common">Lactobacillus paracasei</name>
    <dbReference type="NCBI Taxonomy" id="1597"/>
    <lineage>
        <taxon>Bacteria</taxon>
        <taxon>Bacillati</taxon>
        <taxon>Bacillota</taxon>
        <taxon>Bacilli</taxon>
        <taxon>Lactobacillales</taxon>
        <taxon>Lactobacillaceae</taxon>
        <taxon>Lacticaseibacillus</taxon>
    </lineage>
</organism>
<protein>
    <submittedName>
        <fullName evidence="1">Uncharacterized protein</fullName>
    </submittedName>
</protein>
<name>A0A422M3D6_LACPA</name>
<dbReference type="Proteomes" id="UP000284716">
    <property type="component" value="Unassembled WGS sequence"/>
</dbReference>
<evidence type="ECO:0000313" key="1">
    <source>
        <dbReference type="EMBL" id="RND81798.1"/>
    </source>
</evidence>
<dbReference type="EMBL" id="LKFS01000049">
    <property type="protein sequence ID" value="RND81798.1"/>
    <property type="molecule type" value="Genomic_DNA"/>
</dbReference>
<reference evidence="1 2" key="1">
    <citation type="journal article" date="2018" name="Front. Microbiol.">
        <title>Conversion of Methionine to Cysteine in Lactobacillus paracasei Depends on the Highly Mobile cysK-ctl-cysE Gene Cluster.</title>
        <authorList>
            <person name="Wuthrich D."/>
            <person name="Irmler S."/>
            <person name="Berthoud H."/>
            <person name="Guggenbuhl B."/>
            <person name="Eugster E."/>
            <person name="Bruggmann R."/>
        </authorList>
    </citation>
    <scope>NUCLEOTIDE SEQUENCE [LARGE SCALE GENOMIC DNA]</scope>
    <source>
        <strain evidence="1 2">FAM18157</strain>
    </source>
</reference>
<proteinExistence type="predicted"/>
<sequence length="36" mass="3879">MAADACDINRANVVLNAIIFKDTKNAVKNQANAVDF</sequence>